<dbReference type="InterPro" id="IPR016160">
    <property type="entry name" value="Ald_DH_CS_CYS"/>
</dbReference>
<keyword evidence="2 6" id="KW-0560">Oxidoreductase</keyword>
<dbReference type="InterPro" id="IPR016161">
    <property type="entry name" value="Ald_DH/histidinol_DH"/>
</dbReference>
<feature type="active site" evidence="5">
    <location>
        <position position="250"/>
    </location>
</feature>
<dbReference type="EC" id="1.2.1.3" evidence="3"/>
<evidence type="ECO:0000256" key="1">
    <source>
        <dbReference type="ARBA" id="ARBA00009986"/>
    </source>
</evidence>
<evidence type="ECO:0000256" key="5">
    <source>
        <dbReference type="PROSITE-ProRule" id="PRU10007"/>
    </source>
</evidence>
<dbReference type="PANTHER" id="PTHR11699">
    <property type="entry name" value="ALDEHYDE DEHYDROGENASE-RELATED"/>
    <property type="match status" value="1"/>
</dbReference>
<dbReference type="Gene3D" id="3.40.605.10">
    <property type="entry name" value="Aldehyde Dehydrogenase, Chain A, domain 1"/>
    <property type="match status" value="1"/>
</dbReference>
<evidence type="ECO:0000256" key="4">
    <source>
        <dbReference type="ARBA" id="ARBA00049194"/>
    </source>
</evidence>
<sequence>MDAATYLIWVAGEEQKGTAEQILVEDPSNGEIIAHCHAASPEDIDNAVRRAHTTFKSGVWSKAPRHVRANVLDRIAELLTANLPRLIQLEVRQTGRAIREMNAQVPTLVKWFKYYAALIRTEERAVLPTTGKLHNWIDRKPLGVVAQITPFNHPLLIAVKKIAPALAAGNSVILKPSEFTPLTSIELGKLMKEAGLPDGVFSVLPGVGATTGRVLVGHPLIKKVDVTGGMPAGRAIGAIAGQNLAHFTAELGGKAPLIVFEQANVDLAVNGIAFGSFIASGQTCVAATRIIVHNSMLADVLEKLRVKAESITSRMGSPQNVESMMGPLISAKQLVNVRMLVDEAVGAGVRIVAGGQRMNGKSLLDETDFSKGYFYPPTILSDGQSTKIIDTRIWRDEAFGPVIVVVGFDTEEEAVRLANDSEFGLGAAIWTQDLAQAFRVSEAIEAGICWVNTHHRNDPSSPWGGIKSSGVGSENGIDAYHTYTTAKSTIINYAVPEEGLASDDWFGEGAGKVRYG</sequence>
<proteinExistence type="inferred from homology"/>
<dbReference type="Pfam" id="PF00171">
    <property type="entry name" value="Aldedh"/>
    <property type="match status" value="1"/>
</dbReference>
<dbReference type="InterPro" id="IPR029510">
    <property type="entry name" value="Ald_DH_CS_GLU"/>
</dbReference>
<dbReference type="EMBL" id="ML994686">
    <property type="protein sequence ID" value="KAF2177627.1"/>
    <property type="molecule type" value="Genomic_DNA"/>
</dbReference>
<dbReference type="InterPro" id="IPR016162">
    <property type="entry name" value="Ald_DH_N"/>
</dbReference>
<name>A0A6A6DDW6_9PEZI</name>
<dbReference type="InterPro" id="IPR015590">
    <property type="entry name" value="Aldehyde_DH_dom"/>
</dbReference>
<protein>
    <recommendedName>
        <fullName evidence="3">aldehyde dehydrogenase (NAD(+))</fullName>
        <ecNumber evidence="3">1.2.1.3</ecNumber>
    </recommendedName>
</protein>
<evidence type="ECO:0000256" key="2">
    <source>
        <dbReference type="ARBA" id="ARBA00023002"/>
    </source>
</evidence>
<comment type="similarity">
    <text evidence="1 6">Belongs to the aldehyde dehydrogenase family.</text>
</comment>
<gene>
    <name evidence="8" type="ORF">K469DRAFT_644086</name>
</gene>
<dbReference type="AlphaFoldDB" id="A0A6A6DDW6"/>
<reference evidence="8" key="1">
    <citation type="journal article" date="2020" name="Stud. Mycol.">
        <title>101 Dothideomycetes genomes: a test case for predicting lifestyles and emergence of pathogens.</title>
        <authorList>
            <person name="Haridas S."/>
            <person name="Albert R."/>
            <person name="Binder M."/>
            <person name="Bloem J."/>
            <person name="Labutti K."/>
            <person name="Salamov A."/>
            <person name="Andreopoulos B."/>
            <person name="Baker S."/>
            <person name="Barry K."/>
            <person name="Bills G."/>
            <person name="Bluhm B."/>
            <person name="Cannon C."/>
            <person name="Castanera R."/>
            <person name="Culley D."/>
            <person name="Daum C."/>
            <person name="Ezra D."/>
            <person name="Gonzalez J."/>
            <person name="Henrissat B."/>
            <person name="Kuo A."/>
            <person name="Liang C."/>
            <person name="Lipzen A."/>
            <person name="Lutzoni F."/>
            <person name="Magnuson J."/>
            <person name="Mondo S."/>
            <person name="Nolan M."/>
            <person name="Ohm R."/>
            <person name="Pangilinan J."/>
            <person name="Park H.-J."/>
            <person name="Ramirez L."/>
            <person name="Alfaro M."/>
            <person name="Sun H."/>
            <person name="Tritt A."/>
            <person name="Yoshinaga Y."/>
            <person name="Zwiers L.-H."/>
            <person name="Turgeon B."/>
            <person name="Goodwin S."/>
            <person name="Spatafora J."/>
            <person name="Crous P."/>
            <person name="Grigoriev I."/>
        </authorList>
    </citation>
    <scope>NUCLEOTIDE SEQUENCE</scope>
    <source>
        <strain evidence="8">CBS 207.26</strain>
    </source>
</reference>
<keyword evidence="9" id="KW-1185">Reference proteome</keyword>
<evidence type="ECO:0000256" key="3">
    <source>
        <dbReference type="ARBA" id="ARBA00024226"/>
    </source>
</evidence>
<comment type="catalytic activity">
    <reaction evidence="4">
        <text>an aldehyde + NAD(+) + H2O = a carboxylate + NADH + 2 H(+)</text>
        <dbReference type="Rhea" id="RHEA:16185"/>
        <dbReference type="ChEBI" id="CHEBI:15377"/>
        <dbReference type="ChEBI" id="CHEBI:15378"/>
        <dbReference type="ChEBI" id="CHEBI:17478"/>
        <dbReference type="ChEBI" id="CHEBI:29067"/>
        <dbReference type="ChEBI" id="CHEBI:57540"/>
        <dbReference type="ChEBI" id="CHEBI:57945"/>
        <dbReference type="EC" id="1.2.1.3"/>
    </reaction>
</comment>
<dbReference type="InterPro" id="IPR016163">
    <property type="entry name" value="Ald_DH_C"/>
</dbReference>
<dbReference type="Gene3D" id="3.40.309.10">
    <property type="entry name" value="Aldehyde Dehydrogenase, Chain A, domain 2"/>
    <property type="match status" value="1"/>
</dbReference>
<dbReference type="CDD" id="cd07114">
    <property type="entry name" value="ALDH_DhaS"/>
    <property type="match status" value="1"/>
</dbReference>
<evidence type="ECO:0000256" key="6">
    <source>
        <dbReference type="RuleBase" id="RU003345"/>
    </source>
</evidence>
<dbReference type="Proteomes" id="UP000800200">
    <property type="component" value="Unassembled WGS sequence"/>
</dbReference>
<dbReference type="OrthoDB" id="310895at2759"/>
<accession>A0A6A6DDW6</accession>
<dbReference type="PROSITE" id="PS00070">
    <property type="entry name" value="ALDEHYDE_DEHYDR_CYS"/>
    <property type="match status" value="1"/>
</dbReference>
<evidence type="ECO:0000259" key="7">
    <source>
        <dbReference type="Pfam" id="PF00171"/>
    </source>
</evidence>
<evidence type="ECO:0000313" key="8">
    <source>
        <dbReference type="EMBL" id="KAF2177627.1"/>
    </source>
</evidence>
<dbReference type="PROSITE" id="PS00687">
    <property type="entry name" value="ALDEHYDE_DEHYDR_GLU"/>
    <property type="match status" value="1"/>
</dbReference>
<dbReference type="FunFam" id="3.40.309.10:FF:000009">
    <property type="entry name" value="Aldehyde dehydrogenase A"/>
    <property type="match status" value="1"/>
</dbReference>
<evidence type="ECO:0000313" key="9">
    <source>
        <dbReference type="Proteomes" id="UP000800200"/>
    </source>
</evidence>
<dbReference type="FunFam" id="3.40.605.10:FF:000007">
    <property type="entry name" value="NAD/NADP-dependent betaine aldehyde dehydrogenase"/>
    <property type="match status" value="1"/>
</dbReference>
<organism evidence="8 9">
    <name type="scientific">Zopfia rhizophila CBS 207.26</name>
    <dbReference type="NCBI Taxonomy" id="1314779"/>
    <lineage>
        <taxon>Eukaryota</taxon>
        <taxon>Fungi</taxon>
        <taxon>Dikarya</taxon>
        <taxon>Ascomycota</taxon>
        <taxon>Pezizomycotina</taxon>
        <taxon>Dothideomycetes</taxon>
        <taxon>Dothideomycetes incertae sedis</taxon>
        <taxon>Zopfiaceae</taxon>
        <taxon>Zopfia</taxon>
    </lineage>
</organism>
<dbReference type="GO" id="GO:0004029">
    <property type="term" value="F:aldehyde dehydrogenase (NAD+) activity"/>
    <property type="evidence" value="ECO:0007669"/>
    <property type="project" value="UniProtKB-EC"/>
</dbReference>
<feature type="domain" description="Aldehyde dehydrogenase" evidence="7">
    <location>
        <begin position="18"/>
        <end position="488"/>
    </location>
</feature>
<dbReference type="SUPFAM" id="SSF53720">
    <property type="entry name" value="ALDH-like"/>
    <property type="match status" value="1"/>
</dbReference>